<dbReference type="EMBL" id="CP080034">
    <property type="protein sequence ID" value="QYC09632.1"/>
    <property type="molecule type" value="Genomic_DNA"/>
</dbReference>
<dbReference type="GeneID" id="94376339"/>
<reference evidence="2 3" key="1">
    <citation type="submission" date="2021-07" db="EMBL/GenBank/DDBJ databases">
        <title>Isolation and characterization of bacteria from a gold mining with a capacity of golden bioaccumulation.</title>
        <authorList>
            <person name="Yang X.J."/>
        </authorList>
    </citation>
    <scope>NUCLEOTIDE SEQUENCE [LARGE SCALE GENOMIC DNA]</scope>
    <source>
        <strain evidence="2 3">Au29</strain>
    </source>
</reference>
<evidence type="ECO:0000313" key="2">
    <source>
        <dbReference type="EMBL" id="QYC09632.1"/>
    </source>
</evidence>
<dbReference type="RefSeq" id="WP_219355188.1">
    <property type="nucleotide sequence ID" value="NZ_CP080034.1"/>
</dbReference>
<keyword evidence="3" id="KW-1185">Reference proteome</keyword>
<feature type="domain" description="CSD" evidence="1">
    <location>
        <begin position="22"/>
        <end position="88"/>
    </location>
</feature>
<dbReference type="PROSITE" id="PS51857">
    <property type="entry name" value="CSD_2"/>
    <property type="match status" value="1"/>
</dbReference>
<evidence type="ECO:0000259" key="1">
    <source>
        <dbReference type="PROSITE" id="PS51857"/>
    </source>
</evidence>
<evidence type="ECO:0000313" key="3">
    <source>
        <dbReference type="Proteomes" id="UP000824334"/>
    </source>
</evidence>
<protein>
    <submittedName>
        <fullName evidence="2">Cold shock domain-containing protein</fullName>
    </submittedName>
</protein>
<accession>A0ABX8THR8</accession>
<sequence>MEFDELVRIGWSPTLSKEEAAMPTGTLKFVSPDGRFGMISRDDKAPKVFVHINEARRAGLDDLPFGARFRFDVDADTESRPRAINLERL</sequence>
<proteinExistence type="predicted"/>
<dbReference type="InterPro" id="IPR002059">
    <property type="entry name" value="CSP_DNA-bd"/>
</dbReference>
<dbReference type="Pfam" id="PF00313">
    <property type="entry name" value="CSD"/>
    <property type="match status" value="1"/>
</dbReference>
<organism evidence="2 3">
    <name type="scientific">Brevundimonas nasdae</name>
    <dbReference type="NCBI Taxonomy" id="172043"/>
    <lineage>
        <taxon>Bacteria</taxon>
        <taxon>Pseudomonadati</taxon>
        <taxon>Pseudomonadota</taxon>
        <taxon>Alphaproteobacteria</taxon>
        <taxon>Caulobacterales</taxon>
        <taxon>Caulobacteraceae</taxon>
        <taxon>Brevundimonas</taxon>
    </lineage>
</organism>
<gene>
    <name evidence="2" type="ORF">KWG56_13715</name>
</gene>
<name>A0ABX8THR8_9CAUL</name>
<dbReference type="Proteomes" id="UP000824334">
    <property type="component" value="Chromosome"/>
</dbReference>